<dbReference type="SUPFAM" id="SSF100950">
    <property type="entry name" value="NagB/RpiA/CoA transferase-like"/>
    <property type="match status" value="1"/>
</dbReference>
<dbReference type="InterPro" id="IPR003741">
    <property type="entry name" value="LUD_dom"/>
</dbReference>
<accession>A0A4U7JJJ1</accession>
<dbReference type="AlphaFoldDB" id="A0A4U7JJJ1"/>
<evidence type="ECO:0000259" key="1">
    <source>
        <dbReference type="Pfam" id="PF02589"/>
    </source>
</evidence>
<protein>
    <submittedName>
        <fullName evidence="2">Lactate utilization protein</fullName>
    </submittedName>
</protein>
<dbReference type="InterPro" id="IPR024185">
    <property type="entry name" value="FTHF_cligase-like_sf"/>
</dbReference>
<dbReference type="OrthoDB" id="9809147at2"/>
<evidence type="ECO:0000313" key="2">
    <source>
        <dbReference type="EMBL" id="QNU67459.1"/>
    </source>
</evidence>
<feature type="domain" description="LUD" evidence="1">
    <location>
        <begin position="13"/>
        <end position="218"/>
    </location>
</feature>
<dbReference type="PANTHER" id="PTHR36179:SF2">
    <property type="entry name" value="LUD DOMAIN-CONTAINING PROTEIN"/>
    <property type="match status" value="1"/>
</dbReference>
<dbReference type="Pfam" id="PF02589">
    <property type="entry name" value="LUD_dom"/>
    <property type="match status" value="1"/>
</dbReference>
<keyword evidence="3" id="KW-1185">Reference proteome</keyword>
<sequence length="224" mass="25179">MDNHLKSTIEKRINKVAENLRKNNMQVHYVESKTDVVNKVAELLKEGDTVGIGGSQSIFESGIFDLLRSGKYNFLDRYKEGLSREDIEEIYIKSFSADAYICSTNAITEQGELYNVDGNSNRVAAICYGPKSVIIIAGYNKIVKNFEEAVRRVKLLAAPANCVRLNCNTYCKEKGECMSFLSDADDITNGCNSSDRICCNYVFSAYQRKKDRIKVILVGEELGY</sequence>
<dbReference type="PIRSF" id="PIRSF020269">
    <property type="entry name" value="DUF1121"/>
    <property type="match status" value="1"/>
</dbReference>
<dbReference type="PANTHER" id="PTHR36179">
    <property type="entry name" value="LUD_DOM DOMAIN-CONTAINING PROTEIN"/>
    <property type="match status" value="1"/>
</dbReference>
<evidence type="ECO:0000313" key="3">
    <source>
        <dbReference type="Proteomes" id="UP000306409"/>
    </source>
</evidence>
<dbReference type="RefSeq" id="WP_137697501.1">
    <property type="nucleotide sequence ID" value="NZ_CP061336.1"/>
</dbReference>
<dbReference type="InterPro" id="IPR037171">
    <property type="entry name" value="NagB/RpiA_transferase-like"/>
</dbReference>
<dbReference type="Proteomes" id="UP000306409">
    <property type="component" value="Chromosome"/>
</dbReference>
<organism evidence="2 3">
    <name type="scientific">Ruminiclostridium herbifermentans</name>
    <dbReference type="NCBI Taxonomy" id="2488810"/>
    <lineage>
        <taxon>Bacteria</taxon>
        <taxon>Bacillati</taxon>
        <taxon>Bacillota</taxon>
        <taxon>Clostridia</taxon>
        <taxon>Eubacteriales</taxon>
        <taxon>Oscillospiraceae</taxon>
        <taxon>Ruminiclostridium</taxon>
    </lineage>
</organism>
<proteinExistence type="predicted"/>
<gene>
    <name evidence="2" type="ORF">EHE19_002710</name>
</gene>
<dbReference type="Gene3D" id="3.40.50.10420">
    <property type="entry name" value="NagB/RpiA/CoA transferase-like"/>
    <property type="match status" value="1"/>
</dbReference>
<dbReference type="EMBL" id="CP061336">
    <property type="protein sequence ID" value="QNU67459.1"/>
    <property type="molecule type" value="Genomic_DNA"/>
</dbReference>
<reference evidence="2 3" key="1">
    <citation type="submission" date="2020-09" db="EMBL/GenBank/DDBJ databases">
        <title>Characterization and genome sequencing of Ruminiclostridium sp. nov. MA18.</title>
        <authorList>
            <person name="Rettenmaier R."/>
            <person name="Kowollik M.-L."/>
            <person name="Liebl W."/>
            <person name="Zverlov V."/>
        </authorList>
    </citation>
    <scope>NUCLEOTIDE SEQUENCE [LARGE SCALE GENOMIC DNA]</scope>
    <source>
        <strain evidence="2 3">MA18</strain>
    </source>
</reference>
<dbReference type="InterPro" id="IPR009501">
    <property type="entry name" value="UCP020269"/>
</dbReference>
<dbReference type="KEGG" id="rher:EHE19_002710"/>
<name>A0A4U7JJJ1_9FIRM</name>